<dbReference type="PANTHER" id="PTHR44154:SF1">
    <property type="entry name" value="QUINONE OXIDOREDUCTASE"/>
    <property type="match status" value="1"/>
</dbReference>
<dbReference type="InterPro" id="IPR036291">
    <property type="entry name" value="NAD(P)-bd_dom_sf"/>
</dbReference>
<keyword evidence="3" id="KW-0456">Lyase</keyword>
<dbReference type="EC" id="1.1.1.-" evidence="3"/>
<dbReference type="EMBL" id="UOED01000124">
    <property type="protein sequence ID" value="VAV98089.1"/>
    <property type="molecule type" value="Genomic_DNA"/>
</dbReference>
<dbReference type="AlphaFoldDB" id="A0A3B0S1F2"/>
<gene>
    <name evidence="3" type="ORF">MNBD_ALPHA02-2346</name>
</gene>
<dbReference type="Pfam" id="PF13602">
    <property type="entry name" value="ADH_zinc_N_2"/>
    <property type="match status" value="1"/>
</dbReference>
<dbReference type="SUPFAM" id="SSF50129">
    <property type="entry name" value="GroES-like"/>
    <property type="match status" value="1"/>
</dbReference>
<evidence type="ECO:0000313" key="3">
    <source>
        <dbReference type="EMBL" id="VAV98089.1"/>
    </source>
</evidence>
<dbReference type="InterPro" id="IPR013154">
    <property type="entry name" value="ADH-like_N"/>
</dbReference>
<dbReference type="InterPro" id="IPR051603">
    <property type="entry name" value="Zinc-ADH_QOR/CCCR"/>
</dbReference>
<dbReference type="InterPro" id="IPR020843">
    <property type="entry name" value="ER"/>
</dbReference>
<feature type="domain" description="Enoyl reductase (ER)" evidence="2">
    <location>
        <begin position="10"/>
        <end position="315"/>
    </location>
</feature>
<dbReference type="InterPro" id="IPR011032">
    <property type="entry name" value="GroES-like_sf"/>
</dbReference>
<dbReference type="PANTHER" id="PTHR44154">
    <property type="entry name" value="QUINONE OXIDOREDUCTASE"/>
    <property type="match status" value="1"/>
</dbReference>
<evidence type="ECO:0000259" key="2">
    <source>
        <dbReference type="SMART" id="SM00829"/>
    </source>
</evidence>
<reference evidence="3" key="1">
    <citation type="submission" date="2018-06" db="EMBL/GenBank/DDBJ databases">
        <authorList>
            <person name="Zhirakovskaya E."/>
        </authorList>
    </citation>
    <scope>NUCLEOTIDE SEQUENCE</scope>
</reference>
<evidence type="ECO:0000256" key="1">
    <source>
        <dbReference type="ARBA" id="ARBA00022857"/>
    </source>
</evidence>
<keyword evidence="1" id="KW-0521">NADP</keyword>
<dbReference type="GO" id="GO:0016491">
    <property type="term" value="F:oxidoreductase activity"/>
    <property type="evidence" value="ECO:0007669"/>
    <property type="project" value="UniProtKB-KW"/>
</dbReference>
<dbReference type="CDD" id="cd05289">
    <property type="entry name" value="MDR_like_2"/>
    <property type="match status" value="1"/>
</dbReference>
<keyword evidence="3" id="KW-0560">Oxidoreductase</keyword>
<dbReference type="SMART" id="SM00829">
    <property type="entry name" value="PKS_ER"/>
    <property type="match status" value="1"/>
</dbReference>
<name>A0A3B0S1F2_9ZZZZ</name>
<proteinExistence type="predicted"/>
<sequence>MRAIYYEKFGSADVLKIGNVPKPDIKPGQVLVHIAAAAVNPIDRRLRAGELQEFFQREWPIIPGFDFSGRIVETGDGVTGWQVGQDVVGLAFSWFLHGGTYAEYIAVDASAIAKKPDNISFIEGAALPLVSLTAWQALVEFSDLKPGQRVLIQAGAGGLGSVAISIAKYKGAYVYTTAREHNFDYVKSCGADFVIDYTASSYVELIRAREPDGLDVVLESLTSEAAITSAIHLVKPGGAVPYMNNPPPDMDEIHRKNIKTDFLHNRPDGQMLQDIMALYGAGKVRIPYIETMEMQDAAEAHRRSESGQTRGKMVLHIQDM</sequence>
<dbReference type="Gene3D" id="3.90.180.10">
    <property type="entry name" value="Medium-chain alcohol dehydrogenases, catalytic domain"/>
    <property type="match status" value="1"/>
</dbReference>
<protein>
    <submittedName>
        <fullName evidence="3">Bifunctional protein: zinc-containing alcohol dehydrogenase quinone oxidoreductase ( NADPH:quinone reductase) Similar to arginate lyase</fullName>
        <ecNumber evidence="3">1.1.1.-</ecNumber>
    </submittedName>
</protein>
<dbReference type="Pfam" id="PF08240">
    <property type="entry name" value="ADH_N"/>
    <property type="match status" value="1"/>
</dbReference>
<organism evidence="3">
    <name type="scientific">hydrothermal vent metagenome</name>
    <dbReference type="NCBI Taxonomy" id="652676"/>
    <lineage>
        <taxon>unclassified sequences</taxon>
        <taxon>metagenomes</taxon>
        <taxon>ecological metagenomes</taxon>
    </lineage>
</organism>
<dbReference type="GO" id="GO:0016829">
    <property type="term" value="F:lyase activity"/>
    <property type="evidence" value="ECO:0007669"/>
    <property type="project" value="UniProtKB-KW"/>
</dbReference>
<dbReference type="Gene3D" id="3.40.50.720">
    <property type="entry name" value="NAD(P)-binding Rossmann-like Domain"/>
    <property type="match status" value="1"/>
</dbReference>
<dbReference type="SUPFAM" id="SSF51735">
    <property type="entry name" value="NAD(P)-binding Rossmann-fold domains"/>
    <property type="match status" value="1"/>
</dbReference>
<accession>A0A3B0S1F2</accession>